<evidence type="ECO:0000313" key="3">
    <source>
        <dbReference type="EMBL" id="NBI34850.1"/>
    </source>
</evidence>
<accession>A0A7C9NZP8</accession>
<name>A0A7C9NZP8_9BACT</name>
<dbReference type="Gene3D" id="1.10.357.10">
    <property type="entry name" value="Tetracycline Repressor, domain 2"/>
    <property type="match status" value="1"/>
</dbReference>
<protein>
    <submittedName>
        <fullName evidence="3">TetR/AcrR family transcriptional regulator</fullName>
    </submittedName>
</protein>
<gene>
    <name evidence="3" type="ORF">D1639_07365</name>
</gene>
<proteinExistence type="predicted"/>
<sequence length="196" mass="22437">MEGKRGRGYMDRLLFLSKGDEVKLRVLHAVGRPIDELTVEALCRKAGISKPTFYRHFDSKYDLARWASDFMCSITLDQIGRSLTWDEGLESYFALGLSELEPLRNVRSDAAEYERCCAYRAQRRFATIAETLALHGVTVDETMRSIIEGHVRMELHFSEERLDPTRTRDVKEIVSIFKSFIPAALYNALATPLDPQ</sequence>
<evidence type="ECO:0000256" key="1">
    <source>
        <dbReference type="ARBA" id="ARBA00023125"/>
    </source>
</evidence>
<dbReference type="InterPro" id="IPR009057">
    <property type="entry name" value="Homeodomain-like_sf"/>
</dbReference>
<dbReference type="EMBL" id="QWKH01000050">
    <property type="protein sequence ID" value="NBI34850.1"/>
    <property type="molecule type" value="Genomic_DNA"/>
</dbReference>
<dbReference type="SUPFAM" id="SSF46689">
    <property type="entry name" value="Homeodomain-like"/>
    <property type="match status" value="1"/>
</dbReference>
<dbReference type="GO" id="GO:0003677">
    <property type="term" value="F:DNA binding"/>
    <property type="evidence" value="ECO:0007669"/>
    <property type="project" value="UniProtKB-KW"/>
</dbReference>
<feature type="domain" description="HTH tetR-type" evidence="2">
    <location>
        <begin position="32"/>
        <end position="64"/>
    </location>
</feature>
<organism evidence="3">
    <name type="scientific">Muribaculaceae bacterium Z82</name>
    <dbReference type="NCBI Taxonomy" id="2304548"/>
    <lineage>
        <taxon>Bacteria</taxon>
        <taxon>Pseudomonadati</taxon>
        <taxon>Bacteroidota</taxon>
        <taxon>Bacteroidia</taxon>
        <taxon>Bacteroidales</taxon>
        <taxon>Muribaculaceae</taxon>
    </lineage>
</organism>
<dbReference type="Pfam" id="PF00440">
    <property type="entry name" value="TetR_N"/>
    <property type="match status" value="1"/>
</dbReference>
<evidence type="ECO:0000259" key="2">
    <source>
        <dbReference type="Pfam" id="PF00440"/>
    </source>
</evidence>
<dbReference type="InterPro" id="IPR001647">
    <property type="entry name" value="HTH_TetR"/>
</dbReference>
<dbReference type="AlphaFoldDB" id="A0A7C9NZP8"/>
<keyword evidence="1" id="KW-0238">DNA-binding</keyword>
<comment type="caution">
    <text evidence="3">The sequence shown here is derived from an EMBL/GenBank/DDBJ whole genome shotgun (WGS) entry which is preliminary data.</text>
</comment>
<reference evidence="3" key="1">
    <citation type="submission" date="2018-08" db="EMBL/GenBank/DDBJ databases">
        <title>Murine metabolic-syndrome-specific gut microbial biobank.</title>
        <authorList>
            <person name="Liu C."/>
        </authorList>
    </citation>
    <scope>NUCLEOTIDE SEQUENCE [LARGE SCALE GENOMIC DNA]</scope>
    <source>
        <strain evidence="3">Z82</strain>
    </source>
</reference>